<name>A0AAN8ISW7_9EURO</name>
<organism evidence="2 3">
    <name type="scientific">Knufia fluminis</name>
    <dbReference type="NCBI Taxonomy" id="191047"/>
    <lineage>
        <taxon>Eukaryota</taxon>
        <taxon>Fungi</taxon>
        <taxon>Dikarya</taxon>
        <taxon>Ascomycota</taxon>
        <taxon>Pezizomycotina</taxon>
        <taxon>Eurotiomycetes</taxon>
        <taxon>Chaetothyriomycetidae</taxon>
        <taxon>Chaetothyriales</taxon>
        <taxon>Trichomeriaceae</taxon>
        <taxon>Knufia</taxon>
    </lineage>
</organism>
<evidence type="ECO:0000313" key="3">
    <source>
        <dbReference type="Proteomes" id="UP001316803"/>
    </source>
</evidence>
<keyword evidence="3" id="KW-1185">Reference proteome</keyword>
<dbReference type="Pfam" id="PF03992">
    <property type="entry name" value="ABM"/>
    <property type="match status" value="1"/>
</dbReference>
<dbReference type="EMBL" id="JAKLMC020000001">
    <property type="protein sequence ID" value="KAK5958597.1"/>
    <property type="molecule type" value="Genomic_DNA"/>
</dbReference>
<dbReference type="AlphaFoldDB" id="A0AAN8ISW7"/>
<evidence type="ECO:0000259" key="1">
    <source>
        <dbReference type="Pfam" id="PF03992"/>
    </source>
</evidence>
<feature type="domain" description="ABM" evidence="1">
    <location>
        <begin position="15"/>
        <end position="73"/>
    </location>
</feature>
<protein>
    <recommendedName>
        <fullName evidence="1">ABM domain-containing protein</fullName>
    </recommendedName>
</protein>
<dbReference type="InterPro" id="IPR011008">
    <property type="entry name" value="Dimeric_a/b-barrel"/>
</dbReference>
<reference evidence="2 3" key="1">
    <citation type="submission" date="2022-12" db="EMBL/GenBank/DDBJ databases">
        <title>Genomic features and morphological characterization of a novel Knufia sp. strain isolated from spacecraft assembly facility.</title>
        <authorList>
            <person name="Teixeira M."/>
            <person name="Chander A.M."/>
            <person name="Stajich J.E."/>
            <person name="Venkateswaran K."/>
        </authorList>
    </citation>
    <scope>NUCLEOTIDE SEQUENCE [LARGE SCALE GENOMIC DNA]</scope>
    <source>
        <strain evidence="2 3">FJI-L2-BK-P2</strain>
    </source>
</reference>
<evidence type="ECO:0000313" key="2">
    <source>
        <dbReference type="EMBL" id="KAK5958597.1"/>
    </source>
</evidence>
<comment type="caution">
    <text evidence="2">The sequence shown here is derived from an EMBL/GenBank/DDBJ whole genome shotgun (WGS) entry which is preliminary data.</text>
</comment>
<dbReference type="Proteomes" id="UP001316803">
    <property type="component" value="Unassembled WGS sequence"/>
</dbReference>
<sequence length="130" mass="15373">MSTQQEQQQQTKQLFLVVTWTIKPEHVDAWLEAEFEAWQTVFKQSECLFFEILRDPLKPNSFRLLECWNKDRDWFDNVQMKTKPYEILAAKTLGKDIIEEPLKIEYLERMGPSVKGSVVKKGYLDGTNKD</sequence>
<proteinExistence type="predicted"/>
<dbReference type="InterPro" id="IPR007138">
    <property type="entry name" value="ABM_dom"/>
</dbReference>
<dbReference type="SUPFAM" id="SSF54909">
    <property type="entry name" value="Dimeric alpha+beta barrel"/>
    <property type="match status" value="1"/>
</dbReference>
<dbReference type="Gene3D" id="3.30.70.100">
    <property type="match status" value="1"/>
</dbReference>
<accession>A0AAN8ISW7</accession>
<gene>
    <name evidence="2" type="ORF">OHC33_000440</name>
</gene>